<comment type="caution">
    <text evidence="1">The sequence shown here is derived from an EMBL/GenBank/DDBJ whole genome shotgun (WGS) entry which is preliminary data.</text>
</comment>
<feature type="non-terminal residue" evidence="1">
    <location>
        <position position="1"/>
    </location>
</feature>
<proteinExistence type="predicted"/>
<reference evidence="1" key="1">
    <citation type="journal article" date="2014" name="Front. Microbiol.">
        <title>High frequency of phylogenetically diverse reductive dehalogenase-homologous genes in deep subseafloor sedimentary metagenomes.</title>
        <authorList>
            <person name="Kawai M."/>
            <person name="Futagami T."/>
            <person name="Toyoda A."/>
            <person name="Takaki Y."/>
            <person name="Nishi S."/>
            <person name="Hori S."/>
            <person name="Arai W."/>
            <person name="Tsubouchi T."/>
            <person name="Morono Y."/>
            <person name="Uchiyama I."/>
            <person name="Ito T."/>
            <person name="Fujiyama A."/>
            <person name="Inagaki F."/>
            <person name="Takami H."/>
        </authorList>
    </citation>
    <scope>NUCLEOTIDE SEQUENCE</scope>
    <source>
        <strain evidence="1">Expedition CK06-06</strain>
    </source>
</reference>
<gene>
    <name evidence="1" type="ORF">S01H1_67763</name>
</gene>
<sequence>VVSLLVEGLSGIAEVVYGVNSVCRLICTSSLSVDLLMFEYDESHSGLHRPWVVVLCLELYHHNHAYRVRVG</sequence>
<dbReference type="AlphaFoldDB" id="X0YVQ8"/>
<organism evidence="1">
    <name type="scientific">marine sediment metagenome</name>
    <dbReference type="NCBI Taxonomy" id="412755"/>
    <lineage>
        <taxon>unclassified sequences</taxon>
        <taxon>metagenomes</taxon>
        <taxon>ecological metagenomes</taxon>
    </lineage>
</organism>
<protein>
    <submittedName>
        <fullName evidence="1">Uncharacterized protein</fullName>
    </submittedName>
</protein>
<name>X0YVQ8_9ZZZZ</name>
<accession>X0YVQ8</accession>
<evidence type="ECO:0000313" key="1">
    <source>
        <dbReference type="EMBL" id="GAG40691.1"/>
    </source>
</evidence>
<dbReference type="EMBL" id="BARS01044899">
    <property type="protein sequence ID" value="GAG40691.1"/>
    <property type="molecule type" value="Genomic_DNA"/>
</dbReference>